<dbReference type="EMBL" id="CM037160">
    <property type="protein sequence ID" value="KAH7841537.1"/>
    <property type="molecule type" value="Genomic_DNA"/>
</dbReference>
<evidence type="ECO:0000313" key="2">
    <source>
        <dbReference type="Proteomes" id="UP000828048"/>
    </source>
</evidence>
<organism evidence="1 2">
    <name type="scientific">Vaccinium darrowii</name>
    <dbReference type="NCBI Taxonomy" id="229202"/>
    <lineage>
        <taxon>Eukaryota</taxon>
        <taxon>Viridiplantae</taxon>
        <taxon>Streptophyta</taxon>
        <taxon>Embryophyta</taxon>
        <taxon>Tracheophyta</taxon>
        <taxon>Spermatophyta</taxon>
        <taxon>Magnoliopsida</taxon>
        <taxon>eudicotyledons</taxon>
        <taxon>Gunneridae</taxon>
        <taxon>Pentapetalae</taxon>
        <taxon>asterids</taxon>
        <taxon>Ericales</taxon>
        <taxon>Ericaceae</taxon>
        <taxon>Vaccinioideae</taxon>
        <taxon>Vaccinieae</taxon>
        <taxon>Vaccinium</taxon>
    </lineage>
</organism>
<comment type="caution">
    <text evidence="1">The sequence shown here is derived from an EMBL/GenBank/DDBJ whole genome shotgun (WGS) entry which is preliminary data.</text>
</comment>
<name>A0ACB7XLK5_9ERIC</name>
<sequence>MAGTTLPLLALILTLSYTFVSANNVAVELMAPMNFIEASCSATTYPQVCIRSLSKYATAIQESPLQLTQTALTVTLALVESTKANMLKLTDIKGLKPMEYGALKDCLDQVEDSMDRLSQSVRELEKLGQAQDEEDISWHLRNVEAWTNTAQNQVRTCAGEFSSRALDGKIKDSVQAQTSKVGHLISIALELVQLFEVKQMDH</sequence>
<gene>
    <name evidence="1" type="ORF">Vadar_031263</name>
</gene>
<protein>
    <submittedName>
        <fullName evidence="1">Uncharacterized protein</fullName>
    </submittedName>
</protein>
<keyword evidence="2" id="KW-1185">Reference proteome</keyword>
<reference evidence="1 2" key="1">
    <citation type="journal article" date="2021" name="Hortic Res">
        <title>High-quality reference genome and annotation aids understanding of berry development for evergreen blueberry (Vaccinium darrowii).</title>
        <authorList>
            <person name="Yu J."/>
            <person name="Hulse-Kemp A.M."/>
            <person name="Babiker E."/>
            <person name="Staton M."/>
        </authorList>
    </citation>
    <scope>NUCLEOTIDE SEQUENCE [LARGE SCALE GENOMIC DNA]</scope>
    <source>
        <strain evidence="2">cv. NJ 8807/NJ 8810</strain>
        <tissue evidence="1">Young leaf</tissue>
    </source>
</reference>
<proteinExistence type="predicted"/>
<accession>A0ACB7XLK5</accession>
<dbReference type="Proteomes" id="UP000828048">
    <property type="component" value="Chromosome 10"/>
</dbReference>
<evidence type="ECO:0000313" key="1">
    <source>
        <dbReference type="EMBL" id="KAH7841537.1"/>
    </source>
</evidence>